<feature type="transmembrane region" description="Helical" evidence="8">
    <location>
        <begin position="114"/>
        <end position="133"/>
    </location>
</feature>
<protein>
    <submittedName>
        <fullName evidence="9">NADH:quinone oxidoreductase</fullName>
    </submittedName>
</protein>
<name>A0A423NNS9_9PSED</name>
<keyword evidence="3" id="KW-0997">Cell inner membrane</keyword>
<reference evidence="9 10" key="1">
    <citation type="submission" date="2016-10" db="EMBL/GenBank/DDBJ databases">
        <title>Comparative genome analysis of multiple Pseudomonas spp. focuses on biocontrol and plant growth promoting traits.</title>
        <authorList>
            <person name="Tao X.-Y."/>
            <person name="Taylor C.G."/>
        </authorList>
    </citation>
    <scope>NUCLEOTIDE SEQUENCE [LARGE SCALE GENOMIC DNA]</scope>
    <source>
        <strain evidence="9 10">36B3</strain>
    </source>
</reference>
<keyword evidence="6 8" id="KW-1133">Transmembrane helix</keyword>
<comment type="caution">
    <text evidence="9">The sequence shown here is derived from an EMBL/GenBank/DDBJ whole genome shotgun (WGS) entry which is preliminary data.</text>
</comment>
<proteinExistence type="predicted"/>
<dbReference type="PIRSF" id="PIRSF006102">
    <property type="entry name" value="NQR_DE"/>
    <property type="match status" value="1"/>
</dbReference>
<dbReference type="PANTHER" id="PTHR30586">
    <property type="entry name" value="ELECTRON TRANSPORT COMPLEX PROTEIN RNFE"/>
    <property type="match status" value="1"/>
</dbReference>
<evidence type="ECO:0000313" key="9">
    <source>
        <dbReference type="EMBL" id="RON99850.1"/>
    </source>
</evidence>
<keyword evidence="4 8" id="KW-0812">Transmembrane</keyword>
<dbReference type="Pfam" id="PF02508">
    <property type="entry name" value="Rnf-Nqr"/>
    <property type="match status" value="1"/>
</dbReference>
<feature type="transmembrane region" description="Helical" evidence="8">
    <location>
        <begin position="25"/>
        <end position="44"/>
    </location>
</feature>
<evidence type="ECO:0000256" key="1">
    <source>
        <dbReference type="ARBA" id="ARBA00004127"/>
    </source>
</evidence>
<evidence type="ECO:0000256" key="6">
    <source>
        <dbReference type="ARBA" id="ARBA00022989"/>
    </source>
</evidence>
<evidence type="ECO:0000256" key="7">
    <source>
        <dbReference type="ARBA" id="ARBA00023136"/>
    </source>
</evidence>
<dbReference type="EMBL" id="MOCA01000005">
    <property type="protein sequence ID" value="RON99850.1"/>
    <property type="molecule type" value="Genomic_DNA"/>
</dbReference>
<keyword evidence="3" id="KW-1003">Cell membrane</keyword>
<dbReference type="AlphaFoldDB" id="A0A423NNS9"/>
<evidence type="ECO:0000313" key="10">
    <source>
        <dbReference type="Proteomes" id="UP000284207"/>
    </source>
</evidence>
<dbReference type="PANTHER" id="PTHR30586:SF0">
    <property type="entry name" value="ION-TRANSLOCATING OXIDOREDUCTASE COMPLEX SUBUNIT E"/>
    <property type="match status" value="1"/>
</dbReference>
<organism evidence="9 10">
    <name type="scientific">Pseudomonas moraviensis</name>
    <dbReference type="NCBI Taxonomy" id="321662"/>
    <lineage>
        <taxon>Bacteria</taxon>
        <taxon>Pseudomonadati</taxon>
        <taxon>Pseudomonadota</taxon>
        <taxon>Gammaproteobacteria</taxon>
        <taxon>Pseudomonadales</taxon>
        <taxon>Pseudomonadaceae</taxon>
        <taxon>Pseudomonas</taxon>
    </lineage>
</organism>
<keyword evidence="5" id="KW-1278">Translocase</keyword>
<evidence type="ECO:0000256" key="2">
    <source>
        <dbReference type="ARBA" id="ARBA00022448"/>
    </source>
</evidence>
<dbReference type="InterPro" id="IPR003667">
    <property type="entry name" value="NqrDE/RnfAE"/>
</dbReference>
<dbReference type="GO" id="GO:0012505">
    <property type="term" value="C:endomembrane system"/>
    <property type="evidence" value="ECO:0007669"/>
    <property type="project" value="UniProtKB-SubCell"/>
</dbReference>
<dbReference type="GO" id="GO:0005886">
    <property type="term" value="C:plasma membrane"/>
    <property type="evidence" value="ECO:0007669"/>
    <property type="project" value="TreeGrafter"/>
</dbReference>
<dbReference type="RefSeq" id="WP_123418823.1">
    <property type="nucleotide sequence ID" value="NZ_MOCA01000005.1"/>
</dbReference>
<accession>A0A423NNS9</accession>
<keyword evidence="2" id="KW-0813">Transport</keyword>
<keyword evidence="7 8" id="KW-0472">Membrane</keyword>
<evidence type="ECO:0000256" key="4">
    <source>
        <dbReference type="ARBA" id="ARBA00022692"/>
    </source>
</evidence>
<feature type="transmembrane region" description="Helical" evidence="8">
    <location>
        <begin position="85"/>
        <end position="102"/>
    </location>
</feature>
<gene>
    <name evidence="9" type="ORF">BK674_12420</name>
</gene>
<feature type="transmembrane region" description="Helical" evidence="8">
    <location>
        <begin position="153"/>
        <end position="173"/>
    </location>
</feature>
<evidence type="ECO:0000256" key="8">
    <source>
        <dbReference type="SAM" id="Phobius"/>
    </source>
</evidence>
<feature type="transmembrane region" description="Helical" evidence="8">
    <location>
        <begin position="51"/>
        <end position="73"/>
    </location>
</feature>
<evidence type="ECO:0000256" key="3">
    <source>
        <dbReference type="ARBA" id="ARBA00022519"/>
    </source>
</evidence>
<comment type="subcellular location">
    <subcellularLocation>
        <location evidence="1">Endomembrane system</location>
        <topology evidence="1">Multi-pass membrane protein</topology>
    </subcellularLocation>
</comment>
<sequence length="190" mass="20734">MKHTVSLLMLVPLLGATPTLDAALGMTMMLGAVLGVFAVCMSPLRRRVKGMSALLISLIVAATLTSCADLVAQRWFLPWQQKTELYIGLIALYCVVLEYHGFFGEPVAARVKRCALFGALMLLFGGLREIIGHGTLGRGLAAHWQGLVLFPEGLHLITLVPGAFVLLGVFLAIRQVWTRRNSVTKETHRP</sequence>
<evidence type="ECO:0000256" key="5">
    <source>
        <dbReference type="ARBA" id="ARBA00022967"/>
    </source>
</evidence>
<dbReference type="Proteomes" id="UP000284207">
    <property type="component" value="Unassembled WGS sequence"/>
</dbReference>